<dbReference type="PANTHER" id="PTHR23149:SF9">
    <property type="entry name" value="G PATCH DOMAIN-CONTAINING PROTEIN 4"/>
    <property type="match status" value="1"/>
</dbReference>
<accession>A0AAN9TRD7</accession>
<sequence length="291" mass="31960">MIIITKIEFEINIASLGKGLGRDESGDPKPLKCNLKFDKAGIGYNEKVSQETTNRWWVQKYNEAASKKTKSSEKSKSNSSVEKIQMEFNNLTDEELFAACGGRTAHKAARHGLKLNGKLERIRKQEILATSACQATEANEDVSVADATSLKKSKKIEEAVSTRVEEVDVQTVDQSKQLSAASSENYLSRTKRKKKAKVEEDHADDTCAQEFADCQQIIAKKRKTKKKNSNTSYRLGNLKRPTYAPVPELSSTCNVNQNFVPFTSAAASTITSPETFAAPAAATISSLSQPS</sequence>
<dbReference type="GO" id="GO:0005730">
    <property type="term" value="C:nucleolus"/>
    <property type="evidence" value="ECO:0007669"/>
    <property type="project" value="TreeGrafter"/>
</dbReference>
<gene>
    <name evidence="2" type="ORF">V9T40_003848</name>
</gene>
<evidence type="ECO:0000313" key="2">
    <source>
        <dbReference type="EMBL" id="KAK7603849.1"/>
    </source>
</evidence>
<evidence type="ECO:0000313" key="3">
    <source>
        <dbReference type="Proteomes" id="UP001367676"/>
    </source>
</evidence>
<proteinExistence type="predicted"/>
<comment type="caution">
    <text evidence="2">The sequence shown here is derived from an EMBL/GenBank/DDBJ whole genome shotgun (WGS) entry which is preliminary data.</text>
</comment>
<protein>
    <recommendedName>
        <fullName evidence="4">G patch domain-containing protein 4</fullName>
    </recommendedName>
</protein>
<feature type="region of interest" description="Disordered" evidence="1">
    <location>
        <begin position="182"/>
        <end position="202"/>
    </location>
</feature>
<dbReference type="EMBL" id="JBBCAQ010000006">
    <property type="protein sequence ID" value="KAK7603849.1"/>
    <property type="molecule type" value="Genomic_DNA"/>
</dbReference>
<dbReference type="AlphaFoldDB" id="A0AAN9TRD7"/>
<evidence type="ECO:0008006" key="4">
    <source>
        <dbReference type="Google" id="ProtNLM"/>
    </source>
</evidence>
<dbReference type="InterPro" id="IPR050656">
    <property type="entry name" value="PINX1"/>
</dbReference>
<dbReference type="Proteomes" id="UP001367676">
    <property type="component" value="Unassembled WGS sequence"/>
</dbReference>
<dbReference type="PANTHER" id="PTHR23149">
    <property type="entry name" value="G PATCH DOMAIN CONTAINING PROTEIN"/>
    <property type="match status" value="1"/>
</dbReference>
<name>A0AAN9TRD7_9HEMI</name>
<evidence type="ECO:0000256" key="1">
    <source>
        <dbReference type="SAM" id="MobiDB-lite"/>
    </source>
</evidence>
<keyword evidence="3" id="KW-1185">Reference proteome</keyword>
<reference evidence="2 3" key="1">
    <citation type="submission" date="2024-03" db="EMBL/GenBank/DDBJ databases">
        <title>Adaptation during the transition from Ophiocordyceps entomopathogen to insect associate is accompanied by gene loss and intensified selection.</title>
        <authorList>
            <person name="Ward C.M."/>
            <person name="Onetto C.A."/>
            <person name="Borneman A.R."/>
        </authorList>
    </citation>
    <scope>NUCLEOTIDE SEQUENCE [LARGE SCALE GENOMIC DNA]</scope>
    <source>
        <strain evidence="2">AWRI1</strain>
        <tissue evidence="2">Single Adult Female</tissue>
    </source>
</reference>
<organism evidence="2 3">
    <name type="scientific">Parthenolecanium corni</name>
    <dbReference type="NCBI Taxonomy" id="536013"/>
    <lineage>
        <taxon>Eukaryota</taxon>
        <taxon>Metazoa</taxon>
        <taxon>Ecdysozoa</taxon>
        <taxon>Arthropoda</taxon>
        <taxon>Hexapoda</taxon>
        <taxon>Insecta</taxon>
        <taxon>Pterygota</taxon>
        <taxon>Neoptera</taxon>
        <taxon>Paraneoptera</taxon>
        <taxon>Hemiptera</taxon>
        <taxon>Sternorrhyncha</taxon>
        <taxon>Coccoidea</taxon>
        <taxon>Coccidae</taxon>
        <taxon>Parthenolecanium</taxon>
    </lineage>
</organism>